<dbReference type="Pfam" id="PF01252">
    <property type="entry name" value="Peptidase_A8"/>
    <property type="match status" value="1"/>
</dbReference>
<dbReference type="UniPathway" id="UPA00665"/>
<keyword evidence="7 9" id="KW-1133">Transmembrane helix</keyword>
<comment type="caution">
    <text evidence="12">The sequence shown here is derived from an EMBL/GenBank/DDBJ whole genome shotgun (WGS) entry which is preliminary data.</text>
</comment>
<evidence type="ECO:0000256" key="11">
    <source>
        <dbReference type="SAM" id="MobiDB-lite"/>
    </source>
</evidence>
<evidence type="ECO:0000256" key="6">
    <source>
        <dbReference type="ARBA" id="ARBA00022801"/>
    </source>
</evidence>
<keyword evidence="3 9" id="KW-0645">Protease</keyword>
<keyword evidence="2 9" id="KW-1003">Cell membrane</keyword>
<dbReference type="GO" id="GO:0004190">
    <property type="term" value="F:aspartic-type endopeptidase activity"/>
    <property type="evidence" value="ECO:0007669"/>
    <property type="project" value="UniProtKB-UniRule"/>
</dbReference>
<feature type="active site" evidence="9">
    <location>
        <position position="149"/>
    </location>
</feature>
<feature type="transmembrane region" description="Helical" evidence="9">
    <location>
        <begin position="97"/>
        <end position="114"/>
    </location>
</feature>
<dbReference type="AlphaFoldDB" id="A0A8J3ZQJ1"/>
<evidence type="ECO:0000256" key="2">
    <source>
        <dbReference type="ARBA" id="ARBA00022475"/>
    </source>
</evidence>
<evidence type="ECO:0000313" key="13">
    <source>
        <dbReference type="Proteomes" id="UP000635606"/>
    </source>
</evidence>
<evidence type="ECO:0000256" key="7">
    <source>
        <dbReference type="ARBA" id="ARBA00022989"/>
    </source>
</evidence>
<dbReference type="EMBL" id="BOPH01000043">
    <property type="protein sequence ID" value="GIJ68614.1"/>
    <property type="molecule type" value="Genomic_DNA"/>
</dbReference>
<dbReference type="Proteomes" id="UP000635606">
    <property type="component" value="Unassembled WGS sequence"/>
</dbReference>
<dbReference type="InterPro" id="IPR001872">
    <property type="entry name" value="Peptidase_A8"/>
</dbReference>
<evidence type="ECO:0000256" key="5">
    <source>
        <dbReference type="ARBA" id="ARBA00022750"/>
    </source>
</evidence>
<proteinExistence type="inferred from homology"/>
<accession>A0A8J3ZQJ1</accession>
<keyword evidence="4 9" id="KW-0812">Transmembrane</keyword>
<dbReference type="PANTHER" id="PTHR33695:SF1">
    <property type="entry name" value="LIPOPROTEIN SIGNAL PEPTIDASE"/>
    <property type="match status" value="1"/>
</dbReference>
<dbReference type="NCBIfam" id="TIGR00077">
    <property type="entry name" value="lspA"/>
    <property type="match status" value="1"/>
</dbReference>
<dbReference type="PANTHER" id="PTHR33695">
    <property type="entry name" value="LIPOPROTEIN SIGNAL PEPTIDASE"/>
    <property type="match status" value="1"/>
</dbReference>
<keyword evidence="5 9" id="KW-0064">Aspartyl protease</keyword>
<comment type="function">
    <text evidence="9">This protein specifically catalyzes the removal of signal peptides from prolipoproteins.</text>
</comment>
<dbReference type="HAMAP" id="MF_00161">
    <property type="entry name" value="LspA"/>
    <property type="match status" value="1"/>
</dbReference>
<dbReference type="GO" id="GO:0005886">
    <property type="term" value="C:plasma membrane"/>
    <property type="evidence" value="ECO:0007669"/>
    <property type="project" value="UniProtKB-SubCell"/>
</dbReference>
<feature type="region of interest" description="Disordered" evidence="11">
    <location>
        <begin position="171"/>
        <end position="222"/>
    </location>
</feature>
<evidence type="ECO:0000256" key="4">
    <source>
        <dbReference type="ARBA" id="ARBA00022692"/>
    </source>
</evidence>
<gene>
    <name evidence="9" type="primary">lspA</name>
    <name evidence="12" type="ORF">Voc01_035310</name>
</gene>
<feature type="active site" evidence="9">
    <location>
        <position position="130"/>
    </location>
</feature>
<comment type="similarity">
    <text evidence="1 9 10">Belongs to the peptidase A8 family.</text>
</comment>
<evidence type="ECO:0000256" key="9">
    <source>
        <dbReference type="HAMAP-Rule" id="MF_00161"/>
    </source>
</evidence>
<keyword evidence="8 9" id="KW-0472">Membrane</keyword>
<dbReference type="GO" id="GO:0006508">
    <property type="term" value="P:proteolysis"/>
    <property type="evidence" value="ECO:0007669"/>
    <property type="project" value="UniProtKB-KW"/>
</dbReference>
<evidence type="ECO:0000256" key="1">
    <source>
        <dbReference type="ARBA" id="ARBA00006139"/>
    </source>
</evidence>
<name>A0A8J3ZQJ1_9ACTN</name>
<keyword evidence="6 9" id="KW-0378">Hydrolase</keyword>
<comment type="caution">
    <text evidence="9">Lacks conserved residue(s) required for the propagation of feature annotation.</text>
</comment>
<comment type="pathway">
    <text evidence="9">Protein modification; lipoprotein biosynthesis (signal peptide cleavage).</text>
</comment>
<comment type="subcellular location">
    <subcellularLocation>
        <location evidence="9">Cell membrane</location>
        <topology evidence="9">Multi-pass membrane protein</topology>
    </subcellularLocation>
</comment>
<comment type="catalytic activity">
    <reaction evidence="9">
        <text>Release of signal peptides from bacterial membrane prolipoproteins. Hydrolyzes -Xaa-Yaa-Zaa-|-(S,diacylglyceryl)Cys-, in which Xaa is hydrophobic (preferably Leu), and Yaa (Ala or Ser) and Zaa (Gly or Ala) have small, neutral side chains.</text>
        <dbReference type="EC" id="3.4.23.36"/>
    </reaction>
</comment>
<evidence type="ECO:0000256" key="8">
    <source>
        <dbReference type="ARBA" id="ARBA00023136"/>
    </source>
</evidence>
<protein>
    <recommendedName>
        <fullName evidence="9">Lipoprotein signal peptidase</fullName>
        <ecNumber evidence="9">3.4.23.36</ecNumber>
    </recommendedName>
    <alternativeName>
        <fullName evidence="9">Prolipoprotein signal peptidase</fullName>
    </alternativeName>
    <alternativeName>
        <fullName evidence="9">Signal peptidase II</fullName>
        <shortName evidence="9">SPase II</shortName>
    </alternativeName>
</protein>
<feature type="compositionally biased region" description="Basic and acidic residues" evidence="11">
    <location>
        <begin position="171"/>
        <end position="204"/>
    </location>
</feature>
<evidence type="ECO:0000313" key="12">
    <source>
        <dbReference type="EMBL" id="GIJ68614.1"/>
    </source>
</evidence>
<feature type="transmembrane region" description="Helical" evidence="9">
    <location>
        <begin position="144"/>
        <end position="164"/>
    </location>
</feature>
<keyword evidence="13" id="KW-1185">Reference proteome</keyword>
<feature type="transmembrane region" description="Helical" evidence="9">
    <location>
        <begin position="70"/>
        <end position="90"/>
    </location>
</feature>
<sequence length="222" mass="23443">MGVAQGSTIDRRRVLALFLGIALAVTAIDQITKHLTVVYLDDREPVKVLGGLVYLMHVRNSGAAFSMGTGVTWVFPIVALVVLVVLGFVIRNVRSTPWAVALGLVLGGVIGNLGDRLFRSPGPFMGHVVDMVSLLDERGRGFPVFNGADSALTIGVAFIILLELTGRQRDGTRLPSRAEQKAAEQKAAEEKAAEQKPAERKPAEETAAGGGASRSGEEAGTA</sequence>
<evidence type="ECO:0000256" key="3">
    <source>
        <dbReference type="ARBA" id="ARBA00022670"/>
    </source>
</evidence>
<reference evidence="12" key="1">
    <citation type="submission" date="2021-01" db="EMBL/GenBank/DDBJ databases">
        <title>Whole genome shotgun sequence of Virgisporangium ochraceum NBRC 16418.</title>
        <authorList>
            <person name="Komaki H."/>
            <person name="Tamura T."/>
        </authorList>
    </citation>
    <scope>NUCLEOTIDE SEQUENCE</scope>
    <source>
        <strain evidence="12">NBRC 16418</strain>
    </source>
</reference>
<dbReference type="EC" id="3.4.23.36" evidence="9"/>
<organism evidence="12 13">
    <name type="scientific">Virgisporangium ochraceum</name>
    <dbReference type="NCBI Taxonomy" id="65505"/>
    <lineage>
        <taxon>Bacteria</taxon>
        <taxon>Bacillati</taxon>
        <taxon>Actinomycetota</taxon>
        <taxon>Actinomycetes</taxon>
        <taxon>Micromonosporales</taxon>
        <taxon>Micromonosporaceae</taxon>
        <taxon>Virgisporangium</taxon>
    </lineage>
</organism>
<dbReference type="PRINTS" id="PR00781">
    <property type="entry name" value="LIPOSIGPTASE"/>
</dbReference>
<evidence type="ECO:0000256" key="10">
    <source>
        <dbReference type="RuleBase" id="RU004181"/>
    </source>
</evidence>